<feature type="transmembrane region" description="Helical" evidence="1">
    <location>
        <begin position="209"/>
        <end position="226"/>
    </location>
</feature>
<sequence>MVTTIKSPEDAPDISVIAVPDDQRMGKFSLTMAWWAVSSGLFFLVVPATLAIRFGTMNAIIGLLLSAISYGLLNSIIARFAIRTGLSGSVFSRILFGRSGSTLATLIFFVTVVYYCVFEGSVIAIAIKHYFSQVSLDQAYLIVVVYSVILIMGSIQNWLDKLNMLLMPIYLVGLAAVVWIAISKFGYNSAWLDLSPASGPVANGWWDCFTYYMGVWVLMLFTWDYARFGRKEDTSYHASFNFGIPFYLLTFVINGVVGIFLAATIATQGEISEVSVVLAIVELMGFLGLLFVWVSQTRINTANFFLAATNLQTFLSRFSVKLPYVLCAVISGIAVYGLMRLNVFHYILQALAYQSIFVVAWVSVALAHILSPKYRELFGDVIEYQEERIPAYNPGGLAAWLFAAFVGMVLLNVDNPAIASFSAPASFLTAFLTYWLLLNSAKRHWFATAN</sequence>
<dbReference type="EMBL" id="JABWRS010000019">
    <property type="protein sequence ID" value="MBC3478026.1"/>
    <property type="molecule type" value="Genomic_DNA"/>
</dbReference>
<feature type="transmembrane region" description="Helical" evidence="1">
    <location>
        <begin position="322"/>
        <end position="339"/>
    </location>
</feature>
<dbReference type="Proteomes" id="UP000628086">
    <property type="component" value="Unassembled WGS sequence"/>
</dbReference>
<dbReference type="PANTHER" id="PTHR30569:SF0">
    <property type="entry name" value="CYTOSINE PERMEASE"/>
    <property type="match status" value="1"/>
</dbReference>
<keyword evidence="3" id="KW-1185">Reference proteome</keyword>
<comment type="caution">
    <text evidence="2">The sequence shown here is derived from an EMBL/GenBank/DDBJ whole genome shotgun (WGS) entry which is preliminary data.</text>
</comment>
<dbReference type="RefSeq" id="WP_186598994.1">
    <property type="nucleotide sequence ID" value="NZ_JABWRS010000019.1"/>
</dbReference>
<keyword evidence="1" id="KW-0812">Transmembrane</keyword>
<keyword evidence="1" id="KW-0472">Membrane</keyword>
<reference evidence="2 3" key="1">
    <citation type="journal article" date="2020" name="Microorganisms">
        <title>Reliable Identification of Environmental Pseudomonas Isolates Using the rpoD Gene.</title>
        <authorList>
            <consortium name="The Broad Institute Genome Sequencing Platform"/>
            <person name="Girard L."/>
            <person name="Lood C."/>
            <person name="Rokni-Zadeh H."/>
            <person name="van Noort V."/>
            <person name="Lavigne R."/>
            <person name="De Mot R."/>
        </authorList>
    </citation>
    <scope>NUCLEOTIDE SEQUENCE [LARGE SCALE GENOMIC DNA]</scope>
    <source>
        <strain evidence="2 3">RW7P2</strain>
    </source>
</reference>
<evidence type="ECO:0000256" key="1">
    <source>
        <dbReference type="SAM" id="Phobius"/>
    </source>
</evidence>
<feature type="transmembrane region" description="Helical" evidence="1">
    <location>
        <begin position="60"/>
        <end position="82"/>
    </location>
</feature>
<dbReference type="InterPro" id="IPR030191">
    <property type="entry name" value="CodB"/>
</dbReference>
<dbReference type="PANTHER" id="PTHR30569">
    <property type="entry name" value="CYTOSINE TRANSPORTER CODB"/>
    <property type="match status" value="1"/>
</dbReference>
<feature type="transmembrane region" description="Helical" evidence="1">
    <location>
        <begin position="33"/>
        <end position="54"/>
    </location>
</feature>
<keyword evidence="1" id="KW-1133">Transmembrane helix</keyword>
<organism evidence="2 3">
    <name type="scientific">Pseudomonas taiwanensis</name>
    <dbReference type="NCBI Taxonomy" id="470150"/>
    <lineage>
        <taxon>Bacteria</taxon>
        <taxon>Pseudomonadati</taxon>
        <taxon>Pseudomonadota</taxon>
        <taxon>Gammaproteobacteria</taxon>
        <taxon>Pseudomonadales</taxon>
        <taxon>Pseudomonadaceae</taxon>
        <taxon>Pseudomonas</taxon>
    </lineage>
</organism>
<evidence type="ECO:0000313" key="3">
    <source>
        <dbReference type="Proteomes" id="UP000628086"/>
    </source>
</evidence>
<dbReference type="Gene3D" id="1.10.4160.10">
    <property type="entry name" value="Hydantoin permease"/>
    <property type="match status" value="1"/>
</dbReference>
<feature type="transmembrane region" description="Helical" evidence="1">
    <location>
        <begin position="274"/>
        <end position="294"/>
    </location>
</feature>
<feature type="transmembrane region" description="Helical" evidence="1">
    <location>
        <begin position="103"/>
        <end position="127"/>
    </location>
</feature>
<feature type="transmembrane region" description="Helical" evidence="1">
    <location>
        <begin position="162"/>
        <end position="182"/>
    </location>
</feature>
<feature type="transmembrane region" description="Helical" evidence="1">
    <location>
        <begin position="246"/>
        <end position="268"/>
    </location>
</feature>
<feature type="transmembrane region" description="Helical" evidence="1">
    <location>
        <begin position="391"/>
        <end position="411"/>
    </location>
</feature>
<feature type="transmembrane region" description="Helical" evidence="1">
    <location>
        <begin position="139"/>
        <end position="155"/>
    </location>
</feature>
<feature type="transmembrane region" description="Helical" evidence="1">
    <location>
        <begin position="351"/>
        <end position="370"/>
    </location>
</feature>
<proteinExistence type="predicted"/>
<evidence type="ECO:0000313" key="2">
    <source>
        <dbReference type="EMBL" id="MBC3478026.1"/>
    </source>
</evidence>
<protein>
    <submittedName>
        <fullName evidence="2">Allantoin permease</fullName>
    </submittedName>
</protein>
<feature type="transmembrane region" description="Helical" evidence="1">
    <location>
        <begin position="417"/>
        <end position="437"/>
    </location>
</feature>
<name>A0ABR6VC15_9PSED</name>
<accession>A0ABR6VC15</accession>
<gene>
    <name evidence="2" type="ORF">HU747_20780</name>
</gene>